<proteinExistence type="predicted"/>
<sequence>MSDIYIGSDSTKLMKYIKRDSYDSVLDLCAGSGVQGLNIIENAEKVVEVELNDVAYNAAILNGKINGISPKKYEVRKSNLYQMVPEQFDCIISNPP</sequence>
<dbReference type="InterPro" id="IPR007848">
    <property type="entry name" value="Small_mtfrase_dom"/>
</dbReference>
<gene>
    <name evidence="2" type="ORF">ERS852502_01632</name>
</gene>
<keyword evidence="2" id="KW-0808">Transferase</keyword>
<reference evidence="2 3" key="1">
    <citation type="submission" date="2015-09" db="EMBL/GenBank/DDBJ databases">
        <authorList>
            <consortium name="Pathogen Informatics"/>
        </authorList>
    </citation>
    <scope>NUCLEOTIDE SEQUENCE [LARGE SCALE GENOMIC DNA]</scope>
    <source>
        <strain evidence="2 3">2789STDY5834889</strain>
    </source>
</reference>
<dbReference type="OrthoDB" id="9800643at2"/>
<dbReference type="Gene3D" id="3.40.50.150">
    <property type="entry name" value="Vaccinia Virus protein VP39"/>
    <property type="match status" value="1"/>
</dbReference>
<dbReference type="GO" id="GO:0008168">
    <property type="term" value="F:methyltransferase activity"/>
    <property type="evidence" value="ECO:0007669"/>
    <property type="project" value="UniProtKB-KW"/>
</dbReference>
<dbReference type="CDD" id="cd02440">
    <property type="entry name" value="AdoMet_MTases"/>
    <property type="match status" value="1"/>
</dbReference>
<organism evidence="2 3">
    <name type="scientific">[Ruminococcus] torques</name>
    <dbReference type="NCBI Taxonomy" id="33039"/>
    <lineage>
        <taxon>Bacteria</taxon>
        <taxon>Bacillati</taxon>
        <taxon>Bacillota</taxon>
        <taxon>Clostridia</taxon>
        <taxon>Lachnospirales</taxon>
        <taxon>Lachnospiraceae</taxon>
        <taxon>Mediterraneibacter</taxon>
    </lineage>
</organism>
<dbReference type="EMBL" id="CZBX01000007">
    <property type="protein sequence ID" value="CUQ87778.1"/>
    <property type="molecule type" value="Genomic_DNA"/>
</dbReference>
<dbReference type="AlphaFoldDB" id="A0A174ZTM3"/>
<protein>
    <submittedName>
        <fullName evidence="2">Putative methyltransferase</fullName>
    </submittedName>
</protein>
<dbReference type="GO" id="GO:0032259">
    <property type="term" value="P:methylation"/>
    <property type="evidence" value="ECO:0007669"/>
    <property type="project" value="UniProtKB-KW"/>
</dbReference>
<evidence type="ECO:0000313" key="3">
    <source>
        <dbReference type="Proteomes" id="UP000078383"/>
    </source>
</evidence>
<dbReference type="SUPFAM" id="SSF53335">
    <property type="entry name" value="S-adenosyl-L-methionine-dependent methyltransferases"/>
    <property type="match status" value="1"/>
</dbReference>
<dbReference type="Proteomes" id="UP000078383">
    <property type="component" value="Unassembled WGS sequence"/>
</dbReference>
<feature type="domain" description="Methyltransferase small" evidence="1">
    <location>
        <begin position="10"/>
        <end position="96"/>
    </location>
</feature>
<dbReference type="InterPro" id="IPR029063">
    <property type="entry name" value="SAM-dependent_MTases_sf"/>
</dbReference>
<accession>A0A174ZTM3</accession>
<evidence type="ECO:0000313" key="2">
    <source>
        <dbReference type="EMBL" id="CUQ87778.1"/>
    </source>
</evidence>
<name>A0A174ZTM3_9FIRM</name>
<dbReference type="Pfam" id="PF05175">
    <property type="entry name" value="MTS"/>
    <property type="match status" value="1"/>
</dbReference>
<evidence type="ECO:0000259" key="1">
    <source>
        <dbReference type="Pfam" id="PF05175"/>
    </source>
</evidence>
<keyword evidence="2" id="KW-0489">Methyltransferase</keyword>